<proteinExistence type="predicted"/>
<name>A0AA39VLD8_ACESA</name>
<dbReference type="Proteomes" id="UP001168877">
    <property type="component" value="Unassembled WGS sequence"/>
</dbReference>
<evidence type="ECO:0000313" key="1">
    <source>
        <dbReference type="EMBL" id="KAK0590079.1"/>
    </source>
</evidence>
<evidence type="ECO:0000313" key="2">
    <source>
        <dbReference type="Proteomes" id="UP001168877"/>
    </source>
</evidence>
<reference evidence="1" key="1">
    <citation type="journal article" date="2022" name="Plant J.">
        <title>Strategies of tolerance reflected in two North American maple genomes.</title>
        <authorList>
            <person name="McEvoy S.L."/>
            <person name="Sezen U.U."/>
            <person name="Trouern-Trend A."/>
            <person name="McMahon S.M."/>
            <person name="Schaberg P.G."/>
            <person name="Yang J."/>
            <person name="Wegrzyn J.L."/>
            <person name="Swenson N.G."/>
        </authorList>
    </citation>
    <scope>NUCLEOTIDE SEQUENCE</scope>
    <source>
        <strain evidence="1">NS2018</strain>
    </source>
</reference>
<accession>A0AA39VLD8</accession>
<gene>
    <name evidence="1" type="ORF">LWI29_022399</name>
</gene>
<comment type="caution">
    <text evidence="1">The sequence shown here is derived from an EMBL/GenBank/DDBJ whole genome shotgun (WGS) entry which is preliminary data.</text>
</comment>
<organism evidence="1 2">
    <name type="scientific">Acer saccharum</name>
    <name type="common">Sugar maple</name>
    <dbReference type="NCBI Taxonomy" id="4024"/>
    <lineage>
        <taxon>Eukaryota</taxon>
        <taxon>Viridiplantae</taxon>
        <taxon>Streptophyta</taxon>
        <taxon>Embryophyta</taxon>
        <taxon>Tracheophyta</taxon>
        <taxon>Spermatophyta</taxon>
        <taxon>Magnoliopsida</taxon>
        <taxon>eudicotyledons</taxon>
        <taxon>Gunneridae</taxon>
        <taxon>Pentapetalae</taxon>
        <taxon>rosids</taxon>
        <taxon>malvids</taxon>
        <taxon>Sapindales</taxon>
        <taxon>Sapindaceae</taxon>
        <taxon>Hippocastanoideae</taxon>
        <taxon>Acereae</taxon>
        <taxon>Acer</taxon>
    </lineage>
</organism>
<dbReference type="AlphaFoldDB" id="A0AA39VLD8"/>
<dbReference type="EMBL" id="JAUESC010000381">
    <property type="protein sequence ID" value="KAK0590079.1"/>
    <property type="molecule type" value="Genomic_DNA"/>
</dbReference>
<reference evidence="1" key="2">
    <citation type="submission" date="2023-06" db="EMBL/GenBank/DDBJ databases">
        <authorList>
            <person name="Swenson N.G."/>
            <person name="Wegrzyn J.L."/>
            <person name="Mcevoy S.L."/>
        </authorList>
    </citation>
    <scope>NUCLEOTIDE SEQUENCE</scope>
    <source>
        <strain evidence="1">NS2018</strain>
        <tissue evidence="1">Leaf</tissue>
    </source>
</reference>
<keyword evidence="2" id="KW-1185">Reference proteome</keyword>
<sequence>MDSAAATSIVKDWSRGVVEFNVNVKGVVTGYNLHTIDVLEKRSIRVSRKEIKELRTSARRSEHEAAAPTVSAAVAGAVAAAGAAATVSAAVAGSVRLE</sequence>
<protein>
    <submittedName>
        <fullName evidence="1">Uncharacterized protein</fullName>
    </submittedName>
</protein>